<sequence>MYGLPPFEGVRFEFDKESNQRSPHMSNPTIIAIDLAKDVLQVCKVTSKNKISYNKAVSRKGLKELLSREKDCLVAMEACASSQYWSRFALKLGLSVKAMHARHVKPFRTTQKTDRNDALAIAVAATQLTIKPTRILTIDEQGLQSLERIRDLQKSQCIAISNQIRSLLGEFGITIAKGDKALREAMPYIFEDAENELPHSLRAVLFSQWENYRHQVEHLDSITEQLEVEVQKNHQCQKFMKLEGVGPLGAIGLVIALGDGKAFTNGRAASACIGVTPVQHSSGGKENIGSIAKKSSGQRLRSV</sequence>
<protein>
    <submittedName>
        <fullName evidence="4">IS110 family transposase</fullName>
    </submittedName>
</protein>
<evidence type="ECO:0000259" key="2">
    <source>
        <dbReference type="Pfam" id="PF01548"/>
    </source>
</evidence>
<dbReference type="InterPro" id="IPR002525">
    <property type="entry name" value="Transp_IS110-like_N"/>
</dbReference>
<feature type="region of interest" description="Disordered" evidence="1">
    <location>
        <begin position="280"/>
        <end position="303"/>
    </location>
</feature>
<dbReference type="InterPro" id="IPR003346">
    <property type="entry name" value="Transposase_20"/>
</dbReference>
<feature type="domain" description="Transposase IS110-like N-terminal" evidence="2">
    <location>
        <begin position="32"/>
        <end position="170"/>
    </location>
</feature>
<feature type="domain" description="Transposase IS116/IS110/IS902 C-terminal" evidence="3">
    <location>
        <begin position="236"/>
        <end position="302"/>
    </location>
</feature>
<gene>
    <name evidence="5" type="ORF">ERW53_20690</name>
    <name evidence="4" type="ORF">ERW57_19620</name>
</gene>
<evidence type="ECO:0000256" key="1">
    <source>
        <dbReference type="SAM" id="MobiDB-lite"/>
    </source>
</evidence>
<dbReference type="Pfam" id="PF02371">
    <property type="entry name" value="Transposase_20"/>
    <property type="match status" value="1"/>
</dbReference>
<dbReference type="InterPro" id="IPR047650">
    <property type="entry name" value="Transpos_IS110"/>
</dbReference>
<dbReference type="EMBL" id="SEZK01000133">
    <property type="protein sequence ID" value="RYU45737.1"/>
    <property type="molecule type" value="Genomic_DNA"/>
</dbReference>
<evidence type="ECO:0000259" key="3">
    <source>
        <dbReference type="Pfam" id="PF02371"/>
    </source>
</evidence>
<dbReference type="AlphaFoldDB" id="A0A4Q5KHZ8"/>
<accession>A0A4Q5KHZ8</accession>
<feature type="compositionally biased region" description="Polar residues" evidence="1">
    <location>
        <begin position="293"/>
        <end position="303"/>
    </location>
</feature>
<dbReference type="EMBL" id="SEZN01000106">
    <property type="protein sequence ID" value="RYU57736.1"/>
    <property type="molecule type" value="Genomic_DNA"/>
</dbReference>
<dbReference type="NCBIfam" id="NF033542">
    <property type="entry name" value="transpos_IS110"/>
    <property type="match status" value="1"/>
</dbReference>
<organism evidence="4 6">
    <name type="scientific">Aliivibrio finisterrensis</name>
    <dbReference type="NCBI Taxonomy" id="511998"/>
    <lineage>
        <taxon>Bacteria</taxon>
        <taxon>Pseudomonadati</taxon>
        <taxon>Pseudomonadota</taxon>
        <taxon>Gammaproteobacteria</taxon>
        <taxon>Vibrionales</taxon>
        <taxon>Vibrionaceae</taxon>
        <taxon>Aliivibrio</taxon>
    </lineage>
</organism>
<dbReference type="GO" id="GO:0003677">
    <property type="term" value="F:DNA binding"/>
    <property type="evidence" value="ECO:0007669"/>
    <property type="project" value="InterPro"/>
</dbReference>
<dbReference type="Proteomes" id="UP000294063">
    <property type="component" value="Unassembled WGS sequence"/>
</dbReference>
<evidence type="ECO:0000313" key="5">
    <source>
        <dbReference type="EMBL" id="RYU57736.1"/>
    </source>
</evidence>
<proteinExistence type="predicted"/>
<name>A0A4Q5KHZ8_9GAMM</name>
<evidence type="ECO:0000313" key="7">
    <source>
        <dbReference type="Proteomes" id="UP000294166"/>
    </source>
</evidence>
<keyword evidence="7" id="KW-1185">Reference proteome</keyword>
<dbReference type="Pfam" id="PF01548">
    <property type="entry name" value="DEDD_Tnp_IS110"/>
    <property type="match status" value="1"/>
</dbReference>
<dbReference type="GO" id="GO:0006313">
    <property type="term" value="P:DNA transposition"/>
    <property type="evidence" value="ECO:0007669"/>
    <property type="project" value="InterPro"/>
</dbReference>
<comment type="caution">
    <text evidence="4">The sequence shown here is derived from an EMBL/GenBank/DDBJ whole genome shotgun (WGS) entry which is preliminary data.</text>
</comment>
<dbReference type="Proteomes" id="UP000294166">
    <property type="component" value="Unassembled WGS sequence"/>
</dbReference>
<dbReference type="PANTHER" id="PTHR33055:SF3">
    <property type="entry name" value="PUTATIVE TRANSPOSASE FOR IS117-RELATED"/>
    <property type="match status" value="1"/>
</dbReference>
<feature type="non-terminal residue" evidence="4">
    <location>
        <position position="303"/>
    </location>
</feature>
<dbReference type="PANTHER" id="PTHR33055">
    <property type="entry name" value="TRANSPOSASE FOR INSERTION SEQUENCE ELEMENT IS1111A"/>
    <property type="match status" value="1"/>
</dbReference>
<reference evidence="6 7" key="1">
    <citation type="submission" date="2019-02" db="EMBL/GenBank/DDBJ databases">
        <title>Genome sequences of Aliivibrio finisterrensis strains from farmed Atlantic salmon.</title>
        <authorList>
            <person name="Bowman J.P."/>
        </authorList>
    </citation>
    <scope>NUCLEOTIDE SEQUENCE [LARGE SCALE GENOMIC DNA]</scope>
    <source>
        <strain evidence="5 7">A21</strain>
        <strain evidence="4 6">A46</strain>
    </source>
</reference>
<evidence type="ECO:0000313" key="6">
    <source>
        <dbReference type="Proteomes" id="UP000294063"/>
    </source>
</evidence>
<evidence type="ECO:0000313" key="4">
    <source>
        <dbReference type="EMBL" id="RYU45737.1"/>
    </source>
</evidence>
<dbReference type="GO" id="GO:0004803">
    <property type="term" value="F:transposase activity"/>
    <property type="evidence" value="ECO:0007669"/>
    <property type="project" value="InterPro"/>
</dbReference>